<reference evidence="5" key="1">
    <citation type="journal article" date="2019" name="Int. J. Syst. Evol. Microbiol.">
        <title>The Global Catalogue of Microorganisms (GCM) 10K type strain sequencing project: providing services to taxonomists for standard genome sequencing and annotation.</title>
        <authorList>
            <consortium name="The Broad Institute Genomics Platform"/>
            <consortium name="The Broad Institute Genome Sequencing Center for Infectious Disease"/>
            <person name="Wu L."/>
            <person name="Ma J."/>
        </authorList>
    </citation>
    <scope>NUCLEOTIDE SEQUENCE [LARGE SCALE GENOMIC DNA]</scope>
    <source>
        <strain evidence="5">JCM 16902</strain>
    </source>
</reference>
<dbReference type="InterPro" id="IPR001633">
    <property type="entry name" value="EAL_dom"/>
</dbReference>
<dbReference type="Gene3D" id="3.20.20.450">
    <property type="entry name" value="EAL domain"/>
    <property type="match status" value="1"/>
</dbReference>
<dbReference type="Gene3D" id="3.30.70.270">
    <property type="match status" value="1"/>
</dbReference>
<keyword evidence="5" id="KW-1185">Reference proteome</keyword>
<dbReference type="Proteomes" id="UP001501074">
    <property type="component" value="Unassembled WGS sequence"/>
</dbReference>
<dbReference type="SUPFAM" id="SSF141868">
    <property type="entry name" value="EAL domain-like"/>
    <property type="match status" value="1"/>
</dbReference>
<feature type="transmembrane region" description="Helical" evidence="1">
    <location>
        <begin position="28"/>
        <end position="46"/>
    </location>
</feature>
<dbReference type="PROSITE" id="PS50883">
    <property type="entry name" value="EAL"/>
    <property type="match status" value="1"/>
</dbReference>
<evidence type="ECO:0000313" key="5">
    <source>
        <dbReference type="Proteomes" id="UP001501074"/>
    </source>
</evidence>
<protein>
    <recommendedName>
        <fullName evidence="6">Diguanylate cyclase (GGDEF)-like protein</fullName>
    </recommendedName>
</protein>
<dbReference type="CDD" id="cd01949">
    <property type="entry name" value="GGDEF"/>
    <property type="match status" value="1"/>
</dbReference>
<proteinExistence type="predicted"/>
<evidence type="ECO:0000313" key="4">
    <source>
        <dbReference type="EMBL" id="GAA3600679.1"/>
    </source>
</evidence>
<evidence type="ECO:0000259" key="3">
    <source>
        <dbReference type="PROSITE" id="PS50887"/>
    </source>
</evidence>
<dbReference type="PROSITE" id="PS50887">
    <property type="entry name" value="GGDEF"/>
    <property type="match status" value="1"/>
</dbReference>
<keyword evidence="1" id="KW-1133">Transmembrane helix</keyword>
<dbReference type="NCBIfam" id="TIGR00254">
    <property type="entry name" value="GGDEF"/>
    <property type="match status" value="1"/>
</dbReference>
<evidence type="ECO:0000256" key="1">
    <source>
        <dbReference type="SAM" id="Phobius"/>
    </source>
</evidence>
<accession>A0ABP6Z7B6</accession>
<dbReference type="SUPFAM" id="SSF55073">
    <property type="entry name" value="Nucleotide cyclase"/>
    <property type="match status" value="1"/>
</dbReference>
<dbReference type="EMBL" id="BAAAZO010000002">
    <property type="protein sequence ID" value="GAA3600679.1"/>
    <property type="molecule type" value="Genomic_DNA"/>
</dbReference>
<sequence>MPQEPAPAVEVDPARRLADRRQVRRGRGAVAALVAVAAAVAVFVLWSSQTTNRATEKATSAVNLSAAYDATVTALAVEQSLVRDFQLHPSPGSWAAYNQAAQTFQTALDALDRIGGGPLQQTIDRVRHENQAYQSAVLRLFDAAQRSPDATAARDRDADLWFDRLNSAVTSAAQAQHLRADQALAHLRTLEQRERNLTPVVLLLGFTLSAVLSWISRGHRRQLDAERAGAVYRSQHDHISGLPNRTVLTARMADALDDENRLVSVLLIDLNHFKDVNTTLGHLEGDQILAQVGARLRAAVREEDVVAHLGGDEFVVLLTDVTADDEGLEVAARLHAVLDESFAVGDVEIDVEATMALAVSGQPGGDPDTLLRNAYVAMETAKAQGHPVLVHEQAADEKSSHKLVLLSDLRRGISRRELVLHYQPKIDIGSGALVGAEALVRWNHPELGFVPPDRFIPIAEQTGLIHPLTHYVLDAALVQARTWQQAGTPVRVAVNLSARNLLNDELPGQIAELLTANGVSAALLELEVTESAIMTDPQRARRVLNELAGMGIGLSIDDFGTGYTSIGQLRHLPVHELKIDRSFVTALATDATDAMIVRSIVELGHNLGLSIVAEGVEDDATRCVLAGVGCDIAQGFGISRPLPAGRFDEWMAAYEARPAVSLSVQ</sequence>
<feature type="domain" description="EAL" evidence="2">
    <location>
        <begin position="402"/>
        <end position="655"/>
    </location>
</feature>
<dbReference type="CDD" id="cd01948">
    <property type="entry name" value="EAL"/>
    <property type="match status" value="1"/>
</dbReference>
<keyword evidence="1" id="KW-0472">Membrane</keyword>
<dbReference type="InterPro" id="IPR050706">
    <property type="entry name" value="Cyclic-di-GMP_PDE-like"/>
</dbReference>
<dbReference type="Pfam" id="PF00990">
    <property type="entry name" value="GGDEF"/>
    <property type="match status" value="1"/>
</dbReference>
<organism evidence="4 5">
    <name type="scientific">Kineosporia mesophila</name>
    <dbReference type="NCBI Taxonomy" id="566012"/>
    <lineage>
        <taxon>Bacteria</taxon>
        <taxon>Bacillati</taxon>
        <taxon>Actinomycetota</taxon>
        <taxon>Actinomycetes</taxon>
        <taxon>Kineosporiales</taxon>
        <taxon>Kineosporiaceae</taxon>
        <taxon>Kineosporia</taxon>
    </lineage>
</organism>
<dbReference type="SMART" id="SM00052">
    <property type="entry name" value="EAL"/>
    <property type="match status" value="1"/>
</dbReference>
<evidence type="ECO:0000259" key="2">
    <source>
        <dbReference type="PROSITE" id="PS50883"/>
    </source>
</evidence>
<dbReference type="PANTHER" id="PTHR33121">
    <property type="entry name" value="CYCLIC DI-GMP PHOSPHODIESTERASE PDEF"/>
    <property type="match status" value="1"/>
</dbReference>
<dbReference type="Pfam" id="PF00563">
    <property type="entry name" value="EAL"/>
    <property type="match status" value="1"/>
</dbReference>
<dbReference type="RefSeq" id="WP_231486286.1">
    <property type="nucleotide sequence ID" value="NZ_BAAAZO010000002.1"/>
</dbReference>
<gene>
    <name evidence="4" type="ORF">GCM10022223_15400</name>
</gene>
<dbReference type="SMART" id="SM00267">
    <property type="entry name" value="GGDEF"/>
    <property type="match status" value="1"/>
</dbReference>
<dbReference type="InterPro" id="IPR000160">
    <property type="entry name" value="GGDEF_dom"/>
</dbReference>
<dbReference type="InterPro" id="IPR035919">
    <property type="entry name" value="EAL_sf"/>
</dbReference>
<evidence type="ECO:0008006" key="6">
    <source>
        <dbReference type="Google" id="ProtNLM"/>
    </source>
</evidence>
<dbReference type="InterPro" id="IPR043128">
    <property type="entry name" value="Rev_trsase/Diguanyl_cyclase"/>
</dbReference>
<dbReference type="PANTHER" id="PTHR33121:SF70">
    <property type="entry name" value="SIGNALING PROTEIN YKOW"/>
    <property type="match status" value="1"/>
</dbReference>
<feature type="transmembrane region" description="Helical" evidence="1">
    <location>
        <begin position="197"/>
        <end position="215"/>
    </location>
</feature>
<dbReference type="InterPro" id="IPR029787">
    <property type="entry name" value="Nucleotide_cyclase"/>
</dbReference>
<feature type="domain" description="GGDEF" evidence="3">
    <location>
        <begin position="261"/>
        <end position="394"/>
    </location>
</feature>
<keyword evidence="1" id="KW-0812">Transmembrane</keyword>
<name>A0ABP6Z7B6_9ACTN</name>
<comment type="caution">
    <text evidence="4">The sequence shown here is derived from an EMBL/GenBank/DDBJ whole genome shotgun (WGS) entry which is preliminary data.</text>
</comment>